<sequence>MKTAVVLVLVACFVATATSAKGRAASRREQFDEWRNCMVQKIPNDKASVYQACHERSRGTDMHRFRDGLQCVLSSYNIVNRNDVNLERMAQLAREITQQDLKSAFEECPKNERNKQLQRTVKCVIDHLESTCPVPEGAAGARE</sequence>
<protein>
    <submittedName>
        <fullName evidence="2">Putative secreted peptide</fullName>
    </submittedName>
</protein>
<dbReference type="EMBL" id="GEFH01002687">
    <property type="protein sequence ID" value="JAP65894.1"/>
    <property type="molecule type" value="mRNA"/>
</dbReference>
<proteinExistence type="evidence at transcript level"/>
<keyword evidence="1" id="KW-0732">Signal</keyword>
<reference evidence="2" key="1">
    <citation type="journal article" date="2017" name="Ticks Tick Borne Dis.">
        <title>An insight into the sialome of Hyalomma excavatum.</title>
        <authorList>
            <person name="Ribeiro J.M."/>
            <person name="Slovak M."/>
            <person name="Francischetti I.M."/>
        </authorList>
    </citation>
    <scope>NUCLEOTIDE SEQUENCE</scope>
    <source>
        <strain evidence="2">Samish</strain>
        <tissue evidence="2">Salivary glands</tissue>
    </source>
</reference>
<dbReference type="AlphaFoldDB" id="A0A131XE89"/>
<evidence type="ECO:0000256" key="1">
    <source>
        <dbReference type="SAM" id="SignalP"/>
    </source>
</evidence>
<name>A0A131XE89_9ACAR</name>
<feature type="chain" id="PRO_5007283790" evidence="1">
    <location>
        <begin position="20"/>
        <end position="143"/>
    </location>
</feature>
<feature type="signal peptide" evidence="1">
    <location>
        <begin position="1"/>
        <end position="19"/>
    </location>
</feature>
<organism evidence="2">
    <name type="scientific">Hyalomma excavatum</name>
    <dbReference type="NCBI Taxonomy" id="257692"/>
    <lineage>
        <taxon>Eukaryota</taxon>
        <taxon>Metazoa</taxon>
        <taxon>Ecdysozoa</taxon>
        <taxon>Arthropoda</taxon>
        <taxon>Chelicerata</taxon>
        <taxon>Arachnida</taxon>
        <taxon>Acari</taxon>
        <taxon>Parasitiformes</taxon>
        <taxon>Ixodida</taxon>
        <taxon>Ixodoidea</taxon>
        <taxon>Ixodidae</taxon>
        <taxon>Hyalomminae</taxon>
        <taxon>Hyalomma</taxon>
    </lineage>
</organism>
<accession>A0A131XE89</accession>
<evidence type="ECO:0000313" key="2">
    <source>
        <dbReference type="EMBL" id="JAP65894.1"/>
    </source>
</evidence>